<dbReference type="PANTHER" id="PTHR48111:SF22">
    <property type="entry name" value="REGULATOR OF RPOS"/>
    <property type="match status" value="1"/>
</dbReference>
<evidence type="ECO:0000256" key="5">
    <source>
        <dbReference type="ARBA" id="ARBA00023163"/>
    </source>
</evidence>
<feature type="domain" description="OmpR/PhoB-type" evidence="9">
    <location>
        <begin position="133"/>
        <end position="230"/>
    </location>
</feature>
<reference evidence="10" key="1">
    <citation type="submission" date="2019-04" db="EMBL/GenBank/DDBJ databases">
        <authorList>
            <person name="Brambilla D."/>
        </authorList>
    </citation>
    <scope>NUCLEOTIDE SEQUENCE</scope>
    <source>
        <strain evidence="10">BAL1</strain>
    </source>
</reference>
<organism evidence="10">
    <name type="scientific">Rheinheimera sp. BAL341</name>
    <dbReference type="NCBI Taxonomy" id="1708203"/>
    <lineage>
        <taxon>Bacteria</taxon>
        <taxon>Pseudomonadati</taxon>
        <taxon>Pseudomonadota</taxon>
        <taxon>Gammaproteobacteria</taxon>
        <taxon>Chromatiales</taxon>
        <taxon>Chromatiaceae</taxon>
        <taxon>Rheinheimera</taxon>
    </lineage>
</organism>
<keyword evidence="2" id="KW-0902">Two-component regulatory system</keyword>
<dbReference type="EMBL" id="CAAJGR010000078">
    <property type="protein sequence ID" value="VHO02999.1"/>
    <property type="molecule type" value="Genomic_DNA"/>
</dbReference>
<dbReference type="GO" id="GO:0000156">
    <property type="term" value="F:phosphorelay response regulator activity"/>
    <property type="evidence" value="ECO:0007669"/>
    <property type="project" value="TreeGrafter"/>
</dbReference>
<dbReference type="AlphaFoldDB" id="A0A486XLL0"/>
<evidence type="ECO:0000256" key="1">
    <source>
        <dbReference type="ARBA" id="ARBA00022553"/>
    </source>
</evidence>
<keyword evidence="4 7" id="KW-0238">DNA-binding</keyword>
<feature type="modified residue" description="4-aspartylphosphate" evidence="6">
    <location>
        <position position="60"/>
    </location>
</feature>
<evidence type="ECO:0000256" key="4">
    <source>
        <dbReference type="ARBA" id="ARBA00023125"/>
    </source>
</evidence>
<dbReference type="SMART" id="SM00862">
    <property type="entry name" value="Trans_reg_C"/>
    <property type="match status" value="1"/>
</dbReference>
<evidence type="ECO:0000256" key="3">
    <source>
        <dbReference type="ARBA" id="ARBA00023015"/>
    </source>
</evidence>
<evidence type="ECO:0000259" key="8">
    <source>
        <dbReference type="PROSITE" id="PS50110"/>
    </source>
</evidence>
<dbReference type="InterPro" id="IPR001789">
    <property type="entry name" value="Sig_transdc_resp-reg_receiver"/>
</dbReference>
<gene>
    <name evidence="10" type="ORF">BAL341_1152</name>
</gene>
<keyword evidence="3" id="KW-0805">Transcription regulation</keyword>
<dbReference type="PROSITE" id="PS50110">
    <property type="entry name" value="RESPONSE_REGULATORY"/>
    <property type="match status" value="1"/>
</dbReference>
<dbReference type="Pfam" id="PF00486">
    <property type="entry name" value="Trans_reg_C"/>
    <property type="match status" value="1"/>
</dbReference>
<dbReference type="InterPro" id="IPR001867">
    <property type="entry name" value="OmpR/PhoB-type_DNA-bd"/>
</dbReference>
<dbReference type="Gene3D" id="3.40.50.2300">
    <property type="match status" value="1"/>
</dbReference>
<proteinExistence type="predicted"/>
<dbReference type="InterPro" id="IPR011006">
    <property type="entry name" value="CheY-like_superfamily"/>
</dbReference>
<dbReference type="SUPFAM" id="SSF46894">
    <property type="entry name" value="C-terminal effector domain of the bipartite response regulators"/>
    <property type="match status" value="1"/>
</dbReference>
<dbReference type="SMART" id="SM00448">
    <property type="entry name" value="REC"/>
    <property type="match status" value="1"/>
</dbReference>
<dbReference type="CDD" id="cd00383">
    <property type="entry name" value="trans_reg_C"/>
    <property type="match status" value="1"/>
</dbReference>
<dbReference type="Gene3D" id="1.10.10.10">
    <property type="entry name" value="Winged helix-like DNA-binding domain superfamily/Winged helix DNA-binding domain"/>
    <property type="match status" value="1"/>
</dbReference>
<feature type="DNA-binding region" description="OmpR/PhoB-type" evidence="7">
    <location>
        <begin position="133"/>
        <end position="230"/>
    </location>
</feature>
<evidence type="ECO:0000313" key="10">
    <source>
        <dbReference type="EMBL" id="VHO02999.1"/>
    </source>
</evidence>
<dbReference type="InterPro" id="IPR039420">
    <property type="entry name" value="WalR-like"/>
</dbReference>
<dbReference type="GO" id="GO:0000976">
    <property type="term" value="F:transcription cis-regulatory region binding"/>
    <property type="evidence" value="ECO:0007669"/>
    <property type="project" value="TreeGrafter"/>
</dbReference>
<sequence>MAVMAKANSLTVLVVEDNRAIQANIADYFALQGAVVDFALNGRQGAELALAQYYDVIVLDLTLPQLDGLDVCSLLRQQANRHIPILMLTARDSLQHKLEGFAAGADDYLVKPFDLAELWARVQVLACRHLQQHHVLTLGNIRLNRHLHQVHCNSGLMALKPVAFKLLSILLETHPRPVSRSELCSKIWGDEPTESDALRSHLYQLRKTLQQHGASVSIETQLGVGFVLKTAVLV</sequence>
<dbReference type="GO" id="GO:0006355">
    <property type="term" value="P:regulation of DNA-templated transcription"/>
    <property type="evidence" value="ECO:0007669"/>
    <property type="project" value="InterPro"/>
</dbReference>
<dbReference type="GO" id="GO:0005829">
    <property type="term" value="C:cytosol"/>
    <property type="evidence" value="ECO:0007669"/>
    <property type="project" value="TreeGrafter"/>
</dbReference>
<feature type="domain" description="Response regulatory" evidence="8">
    <location>
        <begin position="11"/>
        <end position="126"/>
    </location>
</feature>
<dbReference type="InterPro" id="IPR016032">
    <property type="entry name" value="Sig_transdc_resp-reg_C-effctor"/>
</dbReference>
<keyword evidence="5" id="KW-0804">Transcription</keyword>
<accession>A0A486XLL0</accession>
<dbReference type="SUPFAM" id="SSF52172">
    <property type="entry name" value="CheY-like"/>
    <property type="match status" value="1"/>
</dbReference>
<evidence type="ECO:0000256" key="6">
    <source>
        <dbReference type="PROSITE-ProRule" id="PRU00169"/>
    </source>
</evidence>
<dbReference type="GO" id="GO:0032993">
    <property type="term" value="C:protein-DNA complex"/>
    <property type="evidence" value="ECO:0007669"/>
    <property type="project" value="TreeGrafter"/>
</dbReference>
<evidence type="ECO:0000256" key="2">
    <source>
        <dbReference type="ARBA" id="ARBA00023012"/>
    </source>
</evidence>
<keyword evidence="1 6" id="KW-0597">Phosphoprotein</keyword>
<evidence type="ECO:0000259" key="9">
    <source>
        <dbReference type="PROSITE" id="PS51755"/>
    </source>
</evidence>
<dbReference type="PANTHER" id="PTHR48111">
    <property type="entry name" value="REGULATOR OF RPOS"/>
    <property type="match status" value="1"/>
</dbReference>
<dbReference type="PROSITE" id="PS51755">
    <property type="entry name" value="OMPR_PHOB"/>
    <property type="match status" value="1"/>
</dbReference>
<name>A0A486XLL0_9GAMM</name>
<dbReference type="Pfam" id="PF00072">
    <property type="entry name" value="Response_reg"/>
    <property type="match status" value="1"/>
</dbReference>
<protein>
    <submittedName>
        <fullName evidence="10">Two-component system regulatory protein</fullName>
    </submittedName>
</protein>
<dbReference type="InterPro" id="IPR036388">
    <property type="entry name" value="WH-like_DNA-bd_sf"/>
</dbReference>
<evidence type="ECO:0000256" key="7">
    <source>
        <dbReference type="PROSITE-ProRule" id="PRU01091"/>
    </source>
</evidence>